<name>A0ACB9UQU4_9CETA</name>
<gene>
    <name evidence="1" type="ORF">MJG53_010883</name>
</gene>
<evidence type="ECO:0000313" key="1">
    <source>
        <dbReference type="EMBL" id="KAI4578028.1"/>
    </source>
</evidence>
<dbReference type="EMBL" id="CM043037">
    <property type="protein sequence ID" value="KAI4578028.1"/>
    <property type="molecule type" value="Genomic_DNA"/>
</dbReference>
<protein>
    <submittedName>
        <fullName evidence="1">Uncharacterized protein</fullName>
    </submittedName>
</protein>
<reference evidence="1" key="1">
    <citation type="submission" date="2022-03" db="EMBL/GenBank/DDBJ databases">
        <title>Genomic analyses of argali, domestic sheep and their hybrids provide insights into chromosomal evolution, heterosis and genetic basis of agronomic traits.</title>
        <authorList>
            <person name="Li M."/>
        </authorList>
    </citation>
    <scope>NUCLEOTIDE SEQUENCE</scope>
    <source>
        <strain evidence="1">F1 hybrid</strain>
    </source>
</reference>
<sequence>MLARLCRWLCDGLALVDAHRAARLRRDDRVLQASLPPQASPWVVPPSRPYIGAVAGSAASSPGLAQQLLGPAQLHHFLVGQIAEGLTLLLRLCSLVDSYRGKTCF</sequence>
<dbReference type="Proteomes" id="UP001057279">
    <property type="component" value="Linkage Group LG12"/>
</dbReference>
<organism evidence="1 2">
    <name type="scientific">Ovis ammon polii x Ovis aries</name>
    <dbReference type="NCBI Taxonomy" id="2918886"/>
    <lineage>
        <taxon>Eukaryota</taxon>
        <taxon>Metazoa</taxon>
        <taxon>Chordata</taxon>
        <taxon>Craniata</taxon>
        <taxon>Vertebrata</taxon>
        <taxon>Euteleostomi</taxon>
        <taxon>Mammalia</taxon>
        <taxon>Eutheria</taxon>
        <taxon>Laurasiatheria</taxon>
        <taxon>Artiodactyla</taxon>
        <taxon>Ruminantia</taxon>
        <taxon>Pecora</taxon>
        <taxon>Bovidae</taxon>
        <taxon>Caprinae</taxon>
        <taxon>Ovis</taxon>
    </lineage>
</organism>
<proteinExistence type="predicted"/>
<comment type="caution">
    <text evidence="1">The sequence shown here is derived from an EMBL/GenBank/DDBJ whole genome shotgun (WGS) entry which is preliminary data.</text>
</comment>
<evidence type="ECO:0000313" key="2">
    <source>
        <dbReference type="Proteomes" id="UP001057279"/>
    </source>
</evidence>
<accession>A0ACB9UQU4</accession>
<keyword evidence="2" id="KW-1185">Reference proteome</keyword>